<evidence type="ECO:0000313" key="2">
    <source>
        <dbReference type="Proteomes" id="UP000004968"/>
    </source>
</evidence>
<dbReference type="Proteomes" id="UP000004968">
    <property type="component" value="Unassembled WGS sequence"/>
</dbReference>
<dbReference type="EMBL" id="ACIO01000429">
    <property type="protein sequence ID" value="EFC97161.1"/>
    <property type="molecule type" value="Genomic_DNA"/>
</dbReference>
<gene>
    <name evidence="1" type="ORF">CLOSTHATH_04638</name>
</gene>
<accession>D3ALZ2</accession>
<evidence type="ECO:0000313" key="1">
    <source>
        <dbReference type="EMBL" id="EFC97161.1"/>
    </source>
</evidence>
<protein>
    <submittedName>
        <fullName evidence="1">Uncharacterized protein</fullName>
    </submittedName>
</protein>
<dbReference type="AlphaFoldDB" id="D3ALZ2"/>
<dbReference type="HOGENOM" id="CLU_3080651_0_0_9"/>
<name>D3ALZ2_9FIRM</name>
<proteinExistence type="predicted"/>
<comment type="caution">
    <text evidence="1">The sequence shown here is derived from an EMBL/GenBank/DDBJ whole genome shotgun (WGS) entry which is preliminary data.</text>
</comment>
<sequence>MQSDRLKQKIPIKREEPVECGFHRRVMKKSLFIKQVFLVYGYSIRKTYEVSL</sequence>
<reference evidence="1 2" key="1">
    <citation type="submission" date="2010-01" db="EMBL/GenBank/DDBJ databases">
        <authorList>
            <person name="Weinstock G."/>
            <person name="Sodergren E."/>
            <person name="Clifton S."/>
            <person name="Fulton L."/>
            <person name="Fulton B."/>
            <person name="Courtney L."/>
            <person name="Fronick C."/>
            <person name="Harrison M."/>
            <person name="Strong C."/>
            <person name="Farmer C."/>
            <person name="Delahaunty K."/>
            <person name="Markovic C."/>
            <person name="Hall O."/>
            <person name="Minx P."/>
            <person name="Tomlinson C."/>
            <person name="Mitreva M."/>
            <person name="Nelson J."/>
            <person name="Hou S."/>
            <person name="Wollam A."/>
            <person name="Pepin K.H."/>
            <person name="Johnson M."/>
            <person name="Bhonagiri V."/>
            <person name="Nash W.E."/>
            <person name="Warren W."/>
            <person name="Chinwalla A."/>
            <person name="Mardis E.R."/>
            <person name="Wilson R.K."/>
        </authorList>
    </citation>
    <scope>NUCLEOTIDE SEQUENCE [LARGE SCALE GENOMIC DNA]</scope>
    <source>
        <strain evidence="1 2">DSM 13479</strain>
    </source>
</reference>
<organism evidence="1 2">
    <name type="scientific">Hungatella hathewayi DSM 13479</name>
    <dbReference type="NCBI Taxonomy" id="566550"/>
    <lineage>
        <taxon>Bacteria</taxon>
        <taxon>Bacillati</taxon>
        <taxon>Bacillota</taxon>
        <taxon>Clostridia</taxon>
        <taxon>Lachnospirales</taxon>
        <taxon>Lachnospiraceae</taxon>
        <taxon>Hungatella</taxon>
    </lineage>
</organism>